<evidence type="ECO:0000313" key="3">
    <source>
        <dbReference type="EMBL" id="ERL90328.1"/>
    </source>
</evidence>
<gene>
    <name evidence="3" type="ORF">D910_07677</name>
    <name evidence="2" type="ORF">YQE_10488</name>
</gene>
<feature type="compositionally biased region" description="Polar residues" evidence="1">
    <location>
        <begin position="112"/>
        <end position="122"/>
    </location>
</feature>
<feature type="non-terminal residue" evidence="2">
    <location>
        <position position="1"/>
    </location>
</feature>
<feature type="region of interest" description="Disordered" evidence="1">
    <location>
        <begin position="112"/>
        <end position="160"/>
    </location>
</feature>
<protein>
    <submittedName>
        <fullName evidence="2">Uncharacterized protein</fullName>
    </submittedName>
</protein>
<evidence type="ECO:0000313" key="4">
    <source>
        <dbReference type="Proteomes" id="UP000030742"/>
    </source>
</evidence>
<feature type="compositionally biased region" description="Polar residues" evidence="1">
    <location>
        <begin position="7"/>
        <end position="25"/>
    </location>
</feature>
<proteinExistence type="predicted"/>
<dbReference type="EMBL" id="KB632228">
    <property type="protein sequence ID" value="ERL90328.1"/>
    <property type="molecule type" value="Genomic_DNA"/>
</dbReference>
<dbReference type="Proteomes" id="UP000030742">
    <property type="component" value="Unassembled WGS sequence"/>
</dbReference>
<accession>N6TX01</accession>
<feature type="region of interest" description="Disordered" evidence="1">
    <location>
        <begin position="1"/>
        <end position="34"/>
    </location>
</feature>
<evidence type="ECO:0000313" key="2">
    <source>
        <dbReference type="EMBL" id="ENN72921.1"/>
    </source>
</evidence>
<reference evidence="2 4" key="1">
    <citation type="journal article" date="2013" name="Genome Biol.">
        <title>Draft genome of the mountain pine beetle, Dendroctonus ponderosae Hopkins, a major forest pest.</title>
        <authorList>
            <person name="Keeling C.I."/>
            <person name="Yuen M.M."/>
            <person name="Liao N.Y."/>
            <person name="Docking T.R."/>
            <person name="Chan S.K."/>
            <person name="Taylor G.A."/>
            <person name="Palmquist D.L."/>
            <person name="Jackman S.D."/>
            <person name="Nguyen A."/>
            <person name="Li M."/>
            <person name="Henderson H."/>
            <person name="Janes J.K."/>
            <person name="Zhao Y."/>
            <person name="Pandoh P."/>
            <person name="Moore R."/>
            <person name="Sperling F.A."/>
            <person name="Huber D.P."/>
            <person name="Birol I."/>
            <person name="Jones S.J."/>
            <person name="Bohlmann J."/>
        </authorList>
    </citation>
    <scope>NUCLEOTIDE SEQUENCE</scope>
</reference>
<name>N6TX01_DENPD</name>
<dbReference type="OrthoDB" id="9990982at2759"/>
<dbReference type="HOGENOM" id="CLU_1220797_0_0_1"/>
<dbReference type="EMBL" id="KB741207">
    <property type="protein sequence ID" value="ENN72921.1"/>
    <property type="molecule type" value="Genomic_DNA"/>
</dbReference>
<evidence type="ECO:0000256" key="1">
    <source>
        <dbReference type="SAM" id="MobiDB-lite"/>
    </source>
</evidence>
<sequence>MDADSSYGGSDTAQDSHSAHENSANFEAHSNHPEVTTMAVHSIPTAVEEAPTNQYYHKNEVTLPIHYDETDFKSASKPKEPHYMSTVNLNIKQTLENHSNLEEMSKNYKSTSYLNGDESPQSVKKDAGIENPGFDDDEHFGNGAVKSTFNQSKPYNGDLKKFEEPTTEAVNLELINLKPVGKDVAGPYEIGFNGVSGIPIKMEDDAEMGNPYDEYFVPVNEHRKYMR</sequence>
<feature type="compositionally biased region" description="Polar residues" evidence="1">
    <location>
        <begin position="145"/>
        <end position="154"/>
    </location>
</feature>
<dbReference type="AlphaFoldDB" id="N6TX01"/>
<organism evidence="2">
    <name type="scientific">Dendroctonus ponderosae</name>
    <name type="common">Mountain pine beetle</name>
    <dbReference type="NCBI Taxonomy" id="77166"/>
    <lineage>
        <taxon>Eukaryota</taxon>
        <taxon>Metazoa</taxon>
        <taxon>Ecdysozoa</taxon>
        <taxon>Arthropoda</taxon>
        <taxon>Hexapoda</taxon>
        <taxon>Insecta</taxon>
        <taxon>Pterygota</taxon>
        <taxon>Neoptera</taxon>
        <taxon>Endopterygota</taxon>
        <taxon>Coleoptera</taxon>
        <taxon>Polyphaga</taxon>
        <taxon>Cucujiformia</taxon>
        <taxon>Curculionidae</taxon>
        <taxon>Scolytinae</taxon>
        <taxon>Dendroctonus</taxon>
    </lineage>
</organism>